<dbReference type="GO" id="GO:0003924">
    <property type="term" value="F:GTPase activity"/>
    <property type="evidence" value="ECO:0007669"/>
    <property type="project" value="TreeGrafter"/>
</dbReference>
<evidence type="ECO:0000313" key="2">
    <source>
        <dbReference type="EMBL" id="ETO18099.1"/>
    </source>
</evidence>
<evidence type="ECO:0000259" key="1">
    <source>
        <dbReference type="PROSITE" id="PS51718"/>
    </source>
</evidence>
<dbReference type="Proteomes" id="UP000023152">
    <property type="component" value="Unassembled WGS sequence"/>
</dbReference>
<gene>
    <name evidence="2" type="ORF">RFI_19191</name>
</gene>
<proteinExistence type="predicted"/>
<dbReference type="AlphaFoldDB" id="X6MW85"/>
<sequence length="193" mass="22071">MTNNDLQKTVLEEIFSGKKGAQEMINLFDEIRSKFPLDKDLKIPSIVVIGDQSHGKSSLLELISGIELPKGEEKKTEDQPPIIKDEIFEDEYIEIEVPWLNSGDKKQKFLLSETEKAIKEYTQKAIDKDDKRSVAEKPIIMTVFKKNTLDLTLIDLPGIIRNPGLNDDQLAPDVKSTYTSFLFWNKKKSLQIF</sequence>
<accession>X6MW85</accession>
<dbReference type="SUPFAM" id="SSF52540">
    <property type="entry name" value="P-loop containing nucleoside triphosphate hydrolases"/>
    <property type="match status" value="1"/>
</dbReference>
<dbReference type="InterPro" id="IPR030381">
    <property type="entry name" value="G_DYNAMIN_dom"/>
</dbReference>
<organism evidence="2 3">
    <name type="scientific">Reticulomyxa filosa</name>
    <dbReference type="NCBI Taxonomy" id="46433"/>
    <lineage>
        <taxon>Eukaryota</taxon>
        <taxon>Sar</taxon>
        <taxon>Rhizaria</taxon>
        <taxon>Retaria</taxon>
        <taxon>Foraminifera</taxon>
        <taxon>Monothalamids</taxon>
        <taxon>Reticulomyxidae</taxon>
        <taxon>Reticulomyxa</taxon>
    </lineage>
</organism>
<dbReference type="GO" id="GO:0005737">
    <property type="term" value="C:cytoplasm"/>
    <property type="evidence" value="ECO:0007669"/>
    <property type="project" value="TreeGrafter"/>
</dbReference>
<dbReference type="GO" id="GO:0008017">
    <property type="term" value="F:microtubule binding"/>
    <property type="evidence" value="ECO:0007669"/>
    <property type="project" value="TreeGrafter"/>
</dbReference>
<reference evidence="2 3" key="1">
    <citation type="journal article" date="2013" name="Curr. Biol.">
        <title>The Genome of the Foraminiferan Reticulomyxa filosa.</title>
        <authorList>
            <person name="Glockner G."/>
            <person name="Hulsmann N."/>
            <person name="Schleicher M."/>
            <person name="Noegel A.A."/>
            <person name="Eichinger L."/>
            <person name="Gallinger C."/>
            <person name="Pawlowski J."/>
            <person name="Sierra R."/>
            <person name="Euteneuer U."/>
            <person name="Pillet L."/>
            <person name="Moustafa A."/>
            <person name="Platzer M."/>
            <person name="Groth M."/>
            <person name="Szafranski K."/>
            <person name="Schliwa M."/>
        </authorList>
    </citation>
    <scope>NUCLEOTIDE SEQUENCE [LARGE SCALE GENOMIC DNA]</scope>
</reference>
<dbReference type="PROSITE" id="PS51718">
    <property type="entry name" value="G_DYNAMIN_2"/>
    <property type="match status" value="1"/>
</dbReference>
<protein>
    <recommendedName>
        <fullName evidence="1">Dynamin-type G domain-containing protein</fullName>
    </recommendedName>
</protein>
<dbReference type="PANTHER" id="PTHR11566">
    <property type="entry name" value="DYNAMIN"/>
    <property type="match status" value="1"/>
</dbReference>
<dbReference type="Gene3D" id="3.40.50.300">
    <property type="entry name" value="P-loop containing nucleotide triphosphate hydrolases"/>
    <property type="match status" value="1"/>
</dbReference>
<dbReference type="EMBL" id="ASPP01015510">
    <property type="protein sequence ID" value="ETO18099.1"/>
    <property type="molecule type" value="Genomic_DNA"/>
</dbReference>
<feature type="domain" description="Dynamin-type G" evidence="1">
    <location>
        <begin position="40"/>
        <end position="193"/>
    </location>
</feature>
<dbReference type="PRINTS" id="PR00195">
    <property type="entry name" value="DYNAMIN"/>
</dbReference>
<dbReference type="GO" id="GO:0016020">
    <property type="term" value="C:membrane"/>
    <property type="evidence" value="ECO:0007669"/>
    <property type="project" value="TreeGrafter"/>
</dbReference>
<dbReference type="OMA" id="FAREIMM"/>
<dbReference type="InterPro" id="IPR022812">
    <property type="entry name" value="Dynamin"/>
</dbReference>
<dbReference type="OrthoDB" id="5061070at2759"/>
<dbReference type="GO" id="GO:0005525">
    <property type="term" value="F:GTP binding"/>
    <property type="evidence" value="ECO:0007669"/>
    <property type="project" value="InterPro"/>
</dbReference>
<dbReference type="InterPro" id="IPR045063">
    <property type="entry name" value="Dynamin_N"/>
</dbReference>
<name>X6MW85_RETFI</name>
<comment type="caution">
    <text evidence="2">The sequence shown here is derived from an EMBL/GenBank/DDBJ whole genome shotgun (WGS) entry which is preliminary data.</text>
</comment>
<dbReference type="Pfam" id="PF00350">
    <property type="entry name" value="Dynamin_N"/>
    <property type="match status" value="1"/>
</dbReference>
<evidence type="ECO:0000313" key="3">
    <source>
        <dbReference type="Proteomes" id="UP000023152"/>
    </source>
</evidence>
<keyword evidence="3" id="KW-1185">Reference proteome</keyword>
<dbReference type="InterPro" id="IPR027417">
    <property type="entry name" value="P-loop_NTPase"/>
</dbReference>
<dbReference type="GO" id="GO:0005874">
    <property type="term" value="C:microtubule"/>
    <property type="evidence" value="ECO:0007669"/>
    <property type="project" value="TreeGrafter"/>
</dbReference>
<dbReference type="PANTHER" id="PTHR11566:SF173">
    <property type="entry name" value="DYNAMIN-RELATED PROTEIN 4C"/>
    <property type="match status" value="1"/>
</dbReference>